<evidence type="ECO:0000256" key="1">
    <source>
        <dbReference type="SAM" id="MobiDB-lite"/>
    </source>
</evidence>
<sequence>IYHSHLLRDTENISHISKKGNGELSTKKLYSRMKRFCCLTFLKNKNMDEEQTDLKALCCEESSRRRDNGNQKSDPELILIPTTSPNLSQNKLFHGSTLESSQPSSVSCPQLLIDKTKDGEFPAHSNQIHNSSLRLENRNCLSVRLHGSSSQRNSRPRQSNSLLTKTSSFKRLMSFRSSTKRDMETRTFQLNFLGQIYRKRSLHSTNSSNCQNETSNSVSQNELNQV</sequence>
<accession>A0A0K2V5Y9</accession>
<evidence type="ECO:0000313" key="2">
    <source>
        <dbReference type="EMBL" id="CDW45884.1"/>
    </source>
</evidence>
<feature type="compositionally biased region" description="Basic and acidic residues" evidence="1">
    <location>
        <begin position="62"/>
        <end position="75"/>
    </location>
</feature>
<dbReference type="AlphaFoldDB" id="A0A0K2V5Y9"/>
<feature type="non-terminal residue" evidence="2">
    <location>
        <position position="1"/>
    </location>
</feature>
<proteinExistence type="predicted"/>
<reference evidence="2" key="1">
    <citation type="submission" date="2014-05" db="EMBL/GenBank/DDBJ databases">
        <authorList>
            <person name="Chronopoulou M."/>
        </authorList>
    </citation>
    <scope>NUCLEOTIDE SEQUENCE</scope>
    <source>
        <tissue evidence="2">Whole organism</tissue>
    </source>
</reference>
<protein>
    <submittedName>
        <fullName evidence="2">Uncharacterized protein</fullName>
    </submittedName>
</protein>
<feature type="region of interest" description="Disordered" evidence="1">
    <location>
        <begin position="62"/>
        <end position="83"/>
    </location>
</feature>
<dbReference type="EMBL" id="HACA01028523">
    <property type="protein sequence ID" value="CDW45884.1"/>
    <property type="molecule type" value="Transcribed_RNA"/>
</dbReference>
<feature type="region of interest" description="Disordered" evidence="1">
    <location>
        <begin position="204"/>
        <end position="226"/>
    </location>
</feature>
<organism evidence="2">
    <name type="scientific">Lepeophtheirus salmonis</name>
    <name type="common">Salmon louse</name>
    <name type="synonym">Caligus salmonis</name>
    <dbReference type="NCBI Taxonomy" id="72036"/>
    <lineage>
        <taxon>Eukaryota</taxon>
        <taxon>Metazoa</taxon>
        <taxon>Ecdysozoa</taxon>
        <taxon>Arthropoda</taxon>
        <taxon>Crustacea</taxon>
        <taxon>Multicrustacea</taxon>
        <taxon>Hexanauplia</taxon>
        <taxon>Copepoda</taxon>
        <taxon>Siphonostomatoida</taxon>
        <taxon>Caligidae</taxon>
        <taxon>Lepeophtheirus</taxon>
    </lineage>
</organism>
<name>A0A0K2V5Y9_LEPSM</name>